<dbReference type="GO" id="GO:0005737">
    <property type="term" value="C:cytoplasm"/>
    <property type="evidence" value="ECO:0007669"/>
    <property type="project" value="UniProtKB-SubCell"/>
</dbReference>
<evidence type="ECO:0000256" key="5">
    <source>
        <dbReference type="ARBA" id="ARBA00038137"/>
    </source>
</evidence>
<dbReference type="InterPro" id="IPR037521">
    <property type="entry name" value="FLCN/SMCR8_DENN"/>
</dbReference>
<proteinExistence type="inferred from homology"/>
<name>A0AAU9VPW3_9CNID</name>
<evidence type="ECO:0000259" key="7">
    <source>
        <dbReference type="PROSITE" id="PS51834"/>
    </source>
</evidence>
<comment type="similarity">
    <text evidence="5">Belongs to the SMCR8 family.</text>
</comment>
<dbReference type="Proteomes" id="UP001159428">
    <property type="component" value="Unassembled WGS sequence"/>
</dbReference>
<evidence type="ECO:0000313" key="8">
    <source>
        <dbReference type="EMBL" id="CAH3035105.1"/>
    </source>
</evidence>
<evidence type="ECO:0000256" key="3">
    <source>
        <dbReference type="ARBA" id="ARBA00022658"/>
    </source>
</evidence>
<evidence type="ECO:0000313" key="9">
    <source>
        <dbReference type="Proteomes" id="UP001159428"/>
    </source>
</evidence>
<dbReference type="GO" id="GO:0032045">
    <property type="term" value="C:guanyl-nucleotide exchange factor complex"/>
    <property type="evidence" value="ECO:0007669"/>
    <property type="project" value="TreeGrafter"/>
</dbReference>
<dbReference type="PANTHER" id="PTHR31334:SF1">
    <property type="entry name" value="GUANINE NUCLEOTIDE EXCHANGE PROTEIN SMCR8"/>
    <property type="match status" value="1"/>
</dbReference>
<dbReference type="AlphaFoldDB" id="A0AAU9VPW3"/>
<evidence type="ECO:0000256" key="1">
    <source>
        <dbReference type="ARBA" id="ARBA00004496"/>
    </source>
</evidence>
<organism evidence="8 9">
    <name type="scientific">Pocillopora meandrina</name>
    <dbReference type="NCBI Taxonomy" id="46732"/>
    <lineage>
        <taxon>Eukaryota</taxon>
        <taxon>Metazoa</taxon>
        <taxon>Cnidaria</taxon>
        <taxon>Anthozoa</taxon>
        <taxon>Hexacorallia</taxon>
        <taxon>Scleractinia</taxon>
        <taxon>Astrocoeniina</taxon>
        <taxon>Pocilloporidae</taxon>
        <taxon>Pocillopora</taxon>
    </lineage>
</organism>
<reference evidence="8 9" key="1">
    <citation type="submission" date="2022-05" db="EMBL/GenBank/DDBJ databases">
        <authorList>
            <consortium name="Genoscope - CEA"/>
            <person name="William W."/>
        </authorList>
    </citation>
    <scope>NUCLEOTIDE SEQUENCE [LARGE SCALE GENOMIC DNA]</scope>
</reference>
<dbReference type="EMBL" id="CALNXJ010000003">
    <property type="protein sequence ID" value="CAH3035105.1"/>
    <property type="molecule type" value="Genomic_DNA"/>
</dbReference>
<dbReference type="GO" id="GO:0006914">
    <property type="term" value="P:autophagy"/>
    <property type="evidence" value="ECO:0007669"/>
    <property type="project" value="UniProtKB-KW"/>
</dbReference>
<keyword evidence="9" id="KW-1185">Reference proteome</keyword>
<evidence type="ECO:0000256" key="2">
    <source>
        <dbReference type="ARBA" id="ARBA00022490"/>
    </source>
</evidence>
<feature type="domain" description="UDENN FLCN/SMCR8-type" evidence="7">
    <location>
        <begin position="46"/>
        <end position="880"/>
    </location>
</feature>
<dbReference type="GO" id="GO:0005085">
    <property type="term" value="F:guanyl-nucleotide exchange factor activity"/>
    <property type="evidence" value="ECO:0007669"/>
    <property type="project" value="UniProtKB-KW"/>
</dbReference>
<dbReference type="Pfam" id="PF11704">
    <property type="entry name" value="Folliculin"/>
    <property type="match status" value="1"/>
</dbReference>
<sequence length="936" mass="105940">MHGAYERTWSGDTQGVMSGMARGLNLDKIAFNFRYSSDNVARSNPWPRTLLSGDFILIAEFAENEGPKPVMTIPKNAGENFDVNAFAVHVMSVDYTQSRGSNFSIVEDTQLFLTKRKDGIYAYVHHFTLYDIHARGFVRPYCMCYISHCKRKMFSFLDSFMDEFTKVSKLFRHGNRITFLRDLEERLCDVLELKEKSILENSFSSCLLGQKWKVTQMTGKSEKKLNAEYEFILTETKKLIEVLRPHIVNDPRVEHQFKRLEDLVQGRTRSFTVADGCLEVRHEFSDHKLPTHKPTLRKAVSLPDIKYLLKGYKELNLKPRSCLPTYLNSMKQLRHLHDLCEWGAKEGLSRLRRVFKHYNRETAALLIEKTETSHLDRFPALLTIGRSVVSNVLRNIDMKCVDSCTTSRSPVDTPSQECLTRKSSCGSLESMHSLDSFQSCVEDEFEGSSKSSDGILSPFTPSSSFHADLQGGERNEIFSNSTSESLLADDSDVMSTHSDTTLTRATAETVSLADYALMGEEFPSNLSVSPLSKPASATTETNVGMHFSQLRGKSLSLESLATSPDSKGGHQRKRKKLDLPVLQIQNSPSPPKTERVPIVITPNVPFRNANVKSNLFGKNSVRRVKSLDTPRTSLCSGEEKVLQKRSRYNTRPEMIRLRCFAEEVSQPLASYTGSNLLSLRNNLSFCIHLLYALLCGRPVVVFAEPKNEREARIVISALWMFVPENMSHGKVVDPWRTKPLQIADLAWLKLVGLAKSKHFNMIPKSVKRFVSVLDLETDRIVTPQYKGCYIRPMCNINNMWPSNAALVAFVHSVFLELANKAYVYYFAYCLEGLQWCCCKSNQQSQSGQAIADVDGPGVLSRLRVHFSDAKIVQYFTELIKQQQIDYFNNLSADQDFVGEITLTPESDSASERRSLLICTDPSKCIILRNSKPQEST</sequence>
<gene>
    <name evidence="8" type="ORF">PMEA_00017283</name>
</gene>
<accession>A0AAU9VPW3</accession>
<feature type="region of interest" description="Disordered" evidence="6">
    <location>
        <begin position="559"/>
        <end position="578"/>
    </location>
</feature>
<dbReference type="PROSITE" id="PS51834">
    <property type="entry name" value="DENN_FLCN_SMCR8"/>
    <property type="match status" value="1"/>
</dbReference>
<comment type="caution">
    <text evidence="8">The sequence shown here is derived from an EMBL/GenBank/DDBJ whole genome shotgun (WGS) entry which is preliminary data.</text>
</comment>
<evidence type="ECO:0000256" key="4">
    <source>
        <dbReference type="ARBA" id="ARBA00023006"/>
    </source>
</evidence>
<dbReference type="InterPro" id="IPR037520">
    <property type="entry name" value="Folliculin/SMCR8_longin"/>
</dbReference>
<keyword evidence="2" id="KW-0963">Cytoplasm</keyword>
<evidence type="ECO:0000256" key="6">
    <source>
        <dbReference type="SAM" id="MobiDB-lite"/>
    </source>
</evidence>
<dbReference type="PANTHER" id="PTHR31334">
    <property type="entry name" value="SMITH-MAGENIS SYNDROME REGION GENE 8 PROTEIN"/>
    <property type="match status" value="1"/>
</dbReference>
<dbReference type="GO" id="GO:0005096">
    <property type="term" value="F:GTPase activator activity"/>
    <property type="evidence" value="ECO:0007669"/>
    <property type="project" value="InterPro"/>
</dbReference>
<comment type="subcellular location">
    <subcellularLocation>
        <location evidence="1">Cytoplasm</location>
    </subcellularLocation>
</comment>
<keyword evidence="4" id="KW-0072">Autophagy</keyword>
<keyword evidence="3" id="KW-0344">Guanine-nucleotide releasing factor</keyword>
<protein>
    <recommendedName>
        <fullName evidence="7">UDENN FLCN/SMCR8-type domain-containing protein</fullName>
    </recommendedName>
</protein>